<feature type="domain" description="ABC-2 type transporter transmembrane" evidence="7">
    <location>
        <begin position="461"/>
        <end position="693"/>
    </location>
</feature>
<dbReference type="InterPro" id="IPR051328">
    <property type="entry name" value="T7SS_ABC-Transporter"/>
</dbReference>
<evidence type="ECO:0000313" key="9">
    <source>
        <dbReference type="Proteomes" id="UP001432099"/>
    </source>
</evidence>
<keyword evidence="5" id="KW-0175">Coiled coil</keyword>
<feature type="transmembrane region" description="Helical" evidence="6">
    <location>
        <begin position="620"/>
        <end position="639"/>
    </location>
</feature>
<feature type="transmembrane region" description="Helical" evidence="6">
    <location>
        <begin position="589"/>
        <end position="608"/>
    </location>
</feature>
<dbReference type="PANTHER" id="PTHR43077">
    <property type="entry name" value="TRANSPORT PERMEASE YVFS-RELATED"/>
    <property type="match status" value="1"/>
</dbReference>
<feature type="coiled-coil region" evidence="5">
    <location>
        <begin position="453"/>
        <end position="480"/>
    </location>
</feature>
<dbReference type="PANTHER" id="PTHR43077:SF10">
    <property type="entry name" value="TRANSPORT PERMEASE PROTEIN"/>
    <property type="match status" value="1"/>
</dbReference>
<evidence type="ECO:0000256" key="1">
    <source>
        <dbReference type="ARBA" id="ARBA00004141"/>
    </source>
</evidence>
<feature type="transmembrane region" description="Helical" evidence="6">
    <location>
        <begin position="556"/>
        <end position="577"/>
    </location>
</feature>
<evidence type="ECO:0000259" key="7">
    <source>
        <dbReference type="Pfam" id="PF12698"/>
    </source>
</evidence>
<keyword evidence="4 6" id="KW-0472">Membrane</keyword>
<dbReference type="NCBIfam" id="TIGR03062">
    <property type="entry name" value="pip_yhgE_Cterm"/>
    <property type="match status" value="1"/>
</dbReference>
<dbReference type="InterPro" id="IPR017500">
    <property type="entry name" value="Phage_infect_YhgE_N"/>
</dbReference>
<accession>A0ABM8IHN6</accession>
<keyword evidence="3 6" id="KW-1133">Transmembrane helix</keyword>
<evidence type="ECO:0000256" key="2">
    <source>
        <dbReference type="ARBA" id="ARBA00022692"/>
    </source>
</evidence>
<keyword evidence="9" id="KW-1185">Reference proteome</keyword>
<evidence type="ECO:0000256" key="3">
    <source>
        <dbReference type="ARBA" id="ARBA00022989"/>
    </source>
</evidence>
<dbReference type="Gene3D" id="3.40.1710.10">
    <property type="entry name" value="abc type-2 transporter like domain"/>
    <property type="match status" value="1"/>
</dbReference>
<dbReference type="EMBL" id="AP028127">
    <property type="protein sequence ID" value="BEH90738.1"/>
    <property type="molecule type" value="Genomic_DNA"/>
</dbReference>
<feature type="transmembrane region" description="Helical" evidence="6">
    <location>
        <begin position="525"/>
        <end position="544"/>
    </location>
</feature>
<name>A0ABM8IHN6_9FIRM</name>
<proteinExistence type="predicted"/>
<feature type="domain" description="ABC-2 type transporter transmembrane" evidence="7">
    <location>
        <begin position="26"/>
        <end position="148"/>
    </location>
</feature>
<dbReference type="Proteomes" id="UP001432099">
    <property type="component" value="Chromosome"/>
</dbReference>
<dbReference type="InterPro" id="IPR013525">
    <property type="entry name" value="ABC2_TM"/>
</dbReference>
<dbReference type="InterPro" id="IPR017501">
    <property type="entry name" value="Phage_infect_YhgE_C"/>
</dbReference>
<reference evidence="8" key="1">
    <citation type="journal article" date="2024" name="Int. J. Syst. Evol. Microbiol.">
        <title>Turicibacter faecis sp. nov., isolated from faeces of heart failure mouse model.</title>
        <authorList>
            <person name="Imamura Y."/>
            <person name="Motooka D."/>
            <person name="Nakajima Y."/>
            <person name="Ito S."/>
            <person name="Kitakaze M."/>
            <person name="Iida T."/>
            <person name="Nakamura S."/>
        </authorList>
    </citation>
    <scope>NUCLEOTIDE SEQUENCE</scope>
    <source>
        <strain evidence="8">TC023</strain>
    </source>
</reference>
<protein>
    <submittedName>
        <fullName evidence="8">Membrane protein</fullName>
    </submittedName>
</protein>
<comment type="subcellular location">
    <subcellularLocation>
        <location evidence="1">Membrane</location>
        <topology evidence="1">Multi-pass membrane protein</topology>
    </subcellularLocation>
</comment>
<evidence type="ECO:0000256" key="5">
    <source>
        <dbReference type="SAM" id="Coils"/>
    </source>
</evidence>
<feature type="transmembrane region" description="Helical" evidence="6">
    <location>
        <begin position="20"/>
        <end position="39"/>
    </location>
</feature>
<keyword evidence="2 6" id="KW-0812">Transmembrane</keyword>
<dbReference type="NCBIfam" id="TIGR03061">
    <property type="entry name" value="pip_yhgE_Nterm"/>
    <property type="match status" value="1"/>
</dbReference>
<dbReference type="RefSeq" id="WP_161832074.1">
    <property type="nucleotide sequence ID" value="NZ_AP028127.1"/>
</dbReference>
<feature type="transmembrane region" description="Helical" evidence="6">
    <location>
        <begin position="674"/>
        <end position="695"/>
    </location>
</feature>
<organism evidence="8 9">
    <name type="scientific">Turicibacter faecis</name>
    <dbReference type="NCBI Taxonomy" id="2963365"/>
    <lineage>
        <taxon>Bacteria</taxon>
        <taxon>Bacillati</taxon>
        <taxon>Bacillota</taxon>
        <taxon>Erysipelotrichia</taxon>
        <taxon>Erysipelotrichales</taxon>
        <taxon>Turicibacteraceae</taxon>
        <taxon>Turicibacter</taxon>
    </lineage>
</organism>
<evidence type="ECO:0000313" key="8">
    <source>
        <dbReference type="EMBL" id="BEH90738.1"/>
    </source>
</evidence>
<gene>
    <name evidence="8" type="ORF">T23_08400</name>
</gene>
<dbReference type="Pfam" id="PF12698">
    <property type="entry name" value="ABC2_membrane_3"/>
    <property type="match status" value="2"/>
</dbReference>
<evidence type="ECO:0000256" key="6">
    <source>
        <dbReference type="SAM" id="Phobius"/>
    </source>
</evidence>
<sequence>MLKNIWTIYKTDLKHIGTNYAAAIVVLALCILPSLYAWFNIKASWDPYGQSATSQIKIAVVNNDQGTTLNGKEINVGDQVVEELKNNDLMGWQFMSEKEAQTLLEEGKVYASLTIPTDFSQDISSLVTTDVKKGKIIYQVNEKINAIAPKLTSKGATGVQESINQTIVKTVSGILLEAGKELGIEIQEKVLPELSHVHSQLEELVSKFGEMNELVDTAHRGGIQLKDLIQSIQNDLPLIESTIDSAKQTATGLEGFITSSKSALSDFVPTLKSDLELVSVISGELKTYTQGVKDAISSGSEQAPQVVDRLISKVDGTQGLIQSFIKMLKSFNKFPAGRFDEMIAQLEGVQGDLARVQQLLEKVKGQLATGEGPDLTVFDQILTLLNDVSNTADSIVKRFDDEIAPSLNQVIDKAYETAESVLTVLNEASNKLPDVTNLLNTAYSGSDQGISAIEYINGKLPEAEEKLQTLTEKLGEINSSEGLQEVLTLIQEGIAQRESFMATPVELVEETLFPMHNYGTAMTPFYSVLAQWVGMTLLISMLAVHARGEYKKSEEYFGKLLLFLSIALLQGLIIALGDLYLLKIYCMNPLLFVGGILFTSVVFTFIIYSLVSVFGNVGKVVSIILLVLQVAGSGGTFPIQLTPKFFQIIYPFLPFTYAISFARESIGGVVQSVLSRDIVILSTYIIVAILVSVFLKKPLNRLMSGFSDKFKESGLGE</sequence>
<evidence type="ECO:0000256" key="4">
    <source>
        <dbReference type="ARBA" id="ARBA00023136"/>
    </source>
</evidence>